<dbReference type="Gene3D" id="2.60.120.290">
    <property type="entry name" value="Spermadhesin, CUB domain"/>
    <property type="match status" value="1"/>
</dbReference>
<evidence type="ECO:0000256" key="3">
    <source>
        <dbReference type="SAM" id="MobiDB-lite"/>
    </source>
</evidence>
<comment type="caution">
    <text evidence="2">Lacks conserved residue(s) required for the propagation of feature annotation.</text>
</comment>
<keyword evidence="7" id="KW-1185">Reference proteome</keyword>
<dbReference type="InterPro" id="IPR035914">
    <property type="entry name" value="Sperma_CUB_dom_sf"/>
</dbReference>
<keyword evidence="4" id="KW-1133">Transmembrane helix</keyword>
<dbReference type="SUPFAM" id="SSF49854">
    <property type="entry name" value="Spermadhesin, CUB domain"/>
    <property type="match status" value="1"/>
</dbReference>
<proteinExistence type="predicted"/>
<feature type="domain" description="CUB" evidence="5">
    <location>
        <begin position="170"/>
        <end position="278"/>
    </location>
</feature>
<accession>A0ABN7SQV6</accession>
<evidence type="ECO:0000313" key="6">
    <source>
        <dbReference type="EMBL" id="CAG5103310.1"/>
    </source>
</evidence>
<feature type="compositionally biased region" description="Pro residues" evidence="3">
    <location>
        <begin position="27"/>
        <end position="40"/>
    </location>
</feature>
<organism evidence="6 7">
    <name type="scientific">Oikopleura dioica</name>
    <name type="common">Tunicate</name>
    <dbReference type="NCBI Taxonomy" id="34765"/>
    <lineage>
        <taxon>Eukaryota</taxon>
        <taxon>Metazoa</taxon>
        <taxon>Chordata</taxon>
        <taxon>Tunicata</taxon>
        <taxon>Appendicularia</taxon>
        <taxon>Copelata</taxon>
        <taxon>Oikopleuridae</taxon>
        <taxon>Oikopleura</taxon>
    </lineage>
</organism>
<sequence>MYPNNVPPQGQQQPYPAAPFAGAPGYAAPPPAPAPAPSPQPVILNIQQNAAPTPPTLAAPVPIRSAQPSPTPSYKPPPSPVIMPQEESSNSCGKFCLGIICCPVIFFGILVIIALISRASSSGFDGPVSTGPNCGENVYTTTSLPYNQSPTPSSSFCQQGSINSNTVEFCEGSNHYEYSVSTSGTIQSPNYPNGYYPWHTCTSRFTTSSDGITFNFNNFTMQSYESLTFSNSTNEDYAFSGSYSSGTRFSFSSSSVTVFFVSESGYDYNGFQIDVINGYESYNDVGYVYANVSPFKKDT</sequence>
<feature type="compositionally biased region" description="Low complexity" evidence="3">
    <location>
        <begin position="7"/>
        <end position="26"/>
    </location>
</feature>
<name>A0ABN7SQV6_OIKDI</name>
<evidence type="ECO:0000313" key="7">
    <source>
        <dbReference type="Proteomes" id="UP001158576"/>
    </source>
</evidence>
<evidence type="ECO:0000259" key="5">
    <source>
        <dbReference type="PROSITE" id="PS01180"/>
    </source>
</evidence>
<dbReference type="Pfam" id="PF00431">
    <property type="entry name" value="CUB"/>
    <property type="match status" value="1"/>
</dbReference>
<evidence type="ECO:0000256" key="1">
    <source>
        <dbReference type="ARBA" id="ARBA00023157"/>
    </source>
</evidence>
<dbReference type="EMBL" id="OU015566">
    <property type="protein sequence ID" value="CAG5103310.1"/>
    <property type="molecule type" value="Genomic_DNA"/>
</dbReference>
<feature type="region of interest" description="Disordered" evidence="3">
    <location>
        <begin position="1"/>
        <end position="85"/>
    </location>
</feature>
<dbReference type="PROSITE" id="PS01180">
    <property type="entry name" value="CUB"/>
    <property type="match status" value="1"/>
</dbReference>
<evidence type="ECO:0000256" key="2">
    <source>
        <dbReference type="PROSITE-ProRule" id="PRU00059"/>
    </source>
</evidence>
<keyword evidence="4" id="KW-0812">Transmembrane</keyword>
<feature type="transmembrane region" description="Helical" evidence="4">
    <location>
        <begin position="95"/>
        <end position="116"/>
    </location>
</feature>
<dbReference type="InterPro" id="IPR000859">
    <property type="entry name" value="CUB_dom"/>
</dbReference>
<keyword evidence="1" id="KW-1015">Disulfide bond</keyword>
<dbReference type="Proteomes" id="UP001158576">
    <property type="component" value="Chromosome 1"/>
</dbReference>
<protein>
    <submittedName>
        <fullName evidence="6">Oidioi.mRNA.OKI2018_I69.chr1.g712.t1.cds</fullName>
    </submittedName>
</protein>
<feature type="compositionally biased region" description="Pro residues" evidence="3">
    <location>
        <begin position="69"/>
        <end position="81"/>
    </location>
</feature>
<evidence type="ECO:0000256" key="4">
    <source>
        <dbReference type="SAM" id="Phobius"/>
    </source>
</evidence>
<gene>
    <name evidence="6" type="ORF">OKIOD_LOCUS9477</name>
</gene>
<keyword evidence="4" id="KW-0472">Membrane</keyword>
<reference evidence="6 7" key="1">
    <citation type="submission" date="2021-04" db="EMBL/GenBank/DDBJ databases">
        <authorList>
            <person name="Bliznina A."/>
        </authorList>
    </citation>
    <scope>NUCLEOTIDE SEQUENCE [LARGE SCALE GENOMIC DNA]</scope>
</reference>